<feature type="region of interest" description="Disordered" evidence="1">
    <location>
        <begin position="70"/>
        <end position="96"/>
    </location>
</feature>
<dbReference type="EMBL" id="QTUA01000001">
    <property type="protein sequence ID" value="REF29688.1"/>
    <property type="molecule type" value="Genomic_DNA"/>
</dbReference>
<dbReference type="Proteomes" id="UP000256253">
    <property type="component" value="Unassembled WGS sequence"/>
</dbReference>
<accession>A0A3D9UJR3</accession>
<sequence length="241" mass="26381">MVNRPRSARRCCPVPAGSRLGCHGRRRGPAPLPMGLRLCDDGRARGELHRLSRAARECLSALVRAQRRRPSPFVRRAAAQHGGAEGGAGRPESPRGCVARRRRRRVGCGRGRDRRMHLCRDRLVSPLLLACRLVIVAVQRDCCFEWHPLVGQPIEPHGAWTLVADVLLELRPSDHGFVDLVVHKKRDGRTGEAKARFSANTGQFHDLSAADLGGLSVPLPGLPRGASAVSRDSPKGRIDNN</sequence>
<gene>
    <name evidence="2" type="ORF">DFJ65_0652</name>
</gene>
<evidence type="ECO:0000313" key="3">
    <source>
        <dbReference type="Proteomes" id="UP000256253"/>
    </source>
</evidence>
<proteinExistence type="predicted"/>
<evidence type="ECO:0000313" key="2">
    <source>
        <dbReference type="EMBL" id="REF29688.1"/>
    </source>
</evidence>
<organism evidence="2 3">
    <name type="scientific">Calidifontibacter indicus</name>
    <dbReference type="NCBI Taxonomy" id="419650"/>
    <lineage>
        <taxon>Bacteria</taxon>
        <taxon>Bacillati</taxon>
        <taxon>Actinomycetota</taxon>
        <taxon>Actinomycetes</taxon>
        <taxon>Micrococcales</taxon>
        <taxon>Dermacoccaceae</taxon>
        <taxon>Calidifontibacter</taxon>
    </lineage>
</organism>
<name>A0A3D9UJR3_9MICO</name>
<protein>
    <submittedName>
        <fullName evidence="2">Uncharacterized protein</fullName>
    </submittedName>
</protein>
<evidence type="ECO:0000256" key="1">
    <source>
        <dbReference type="SAM" id="MobiDB-lite"/>
    </source>
</evidence>
<reference evidence="2 3" key="1">
    <citation type="submission" date="2018-08" db="EMBL/GenBank/DDBJ databases">
        <title>Sequencing the genomes of 1000 actinobacteria strains.</title>
        <authorList>
            <person name="Klenk H.-P."/>
        </authorList>
    </citation>
    <scope>NUCLEOTIDE SEQUENCE [LARGE SCALE GENOMIC DNA]</scope>
    <source>
        <strain evidence="2 3">DSM 22967</strain>
    </source>
</reference>
<comment type="caution">
    <text evidence="2">The sequence shown here is derived from an EMBL/GenBank/DDBJ whole genome shotgun (WGS) entry which is preliminary data.</text>
</comment>
<dbReference type="AlphaFoldDB" id="A0A3D9UJR3"/>
<keyword evidence="3" id="KW-1185">Reference proteome</keyword>